<evidence type="ECO:0000256" key="2">
    <source>
        <dbReference type="ARBA" id="ARBA00022801"/>
    </source>
</evidence>
<dbReference type="PRINTS" id="PR00377">
    <property type="entry name" value="IMPHPHTASES"/>
</dbReference>
<dbReference type="GO" id="GO:0007165">
    <property type="term" value="P:signal transduction"/>
    <property type="evidence" value="ECO:0007669"/>
    <property type="project" value="TreeGrafter"/>
</dbReference>
<dbReference type="GO" id="GO:0046872">
    <property type="term" value="F:metal ion binding"/>
    <property type="evidence" value="ECO:0007669"/>
    <property type="project" value="UniProtKB-KW"/>
</dbReference>
<keyword evidence="1 4" id="KW-0479">Metal-binding</keyword>
<comment type="cofactor">
    <cofactor evidence="4">
        <name>Mg(2+)</name>
        <dbReference type="ChEBI" id="CHEBI:18420"/>
    </cofactor>
</comment>
<proteinExistence type="predicted"/>
<evidence type="ECO:0000313" key="5">
    <source>
        <dbReference type="EMBL" id="MVN88120.1"/>
    </source>
</evidence>
<dbReference type="SUPFAM" id="SSF56655">
    <property type="entry name" value="Carbohydrate phosphatase"/>
    <property type="match status" value="1"/>
</dbReference>
<protein>
    <submittedName>
        <fullName evidence="5">3'(2'),5'-bisphosphate nucleotidase CysQ</fullName>
    </submittedName>
</protein>
<feature type="binding site" evidence="4">
    <location>
        <position position="92"/>
    </location>
    <ligand>
        <name>Mg(2+)</name>
        <dbReference type="ChEBI" id="CHEBI:18420"/>
        <label>1</label>
        <note>catalytic</note>
    </ligand>
</feature>
<reference evidence="5 6" key="1">
    <citation type="submission" date="2019-12" db="EMBL/GenBank/DDBJ databases">
        <title>Deinococcus sp. HMF7620 Genome sequencing and assembly.</title>
        <authorList>
            <person name="Kang H."/>
            <person name="Kim H."/>
            <person name="Joh K."/>
        </authorList>
    </citation>
    <scope>NUCLEOTIDE SEQUENCE [LARGE SCALE GENOMIC DNA]</scope>
    <source>
        <strain evidence="5 6">HMF7620</strain>
    </source>
</reference>
<evidence type="ECO:0000313" key="6">
    <source>
        <dbReference type="Proteomes" id="UP000483286"/>
    </source>
</evidence>
<accession>A0A7C9LW11</accession>
<dbReference type="PROSITE" id="PS00629">
    <property type="entry name" value="IMP_1"/>
    <property type="match status" value="1"/>
</dbReference>
<keyword evidence="6" id="KW-1185">Reference proteome</keyword>
<dbReference type="Gene3D" id="3.30.540.10">
    <property type="entry name" value="Fructose-1,6-Bisphosphatase, subunit A, domain 1"/>
    <property type="match status" value="1"/>
</dbReference>
<dbReference type="InterPro" id="IPR020550">
    <property type="entry name" value="Inositol_monophosphatase_CS"/>
</dbReference>
<dbReference type="PANTHER" id="PTHR20854">
    <property type="entry name" value="INOSITOL MONOPHOSPHATASE"/>
    <property type="match status" value="1"/>
</dbReference>
<dbReference type="EMBL" id="WQLB01000023">
    <property type="protein sequence ID" value="MVN88120.1"/>
    <property type="molecule type" value="Genomic_DNA"/>
</dbReference>
<dbReference type="CDD" id="cd01638">
    <property type="entry name" value="CysQ"/>
    <property type="match status" value="1"/>
</dbReference>
<dbReference type="GO" id="GO:0006020">
    <property type="term" value="P:inositol metabolic process"/>
    <property type="evidence" value="ECO:0007669"/>
    <property type="project" value="TreeGrafter"/>
</dbReference>
<dbReference type="RefSeq" id="WP_157460179.1">
    <property type="nucleotide sequence ID" value="NZ_WQLB01000023.1"/>
</dbReference>
<dbReference type="Proteomes" id="UP000483286">
    <property type="component" value="Unassembled WGS sequence"/>
</dbReference>
<dbReference type="InterPro" id="IPR000760">
    <property type="entry name" value="Inositol_monophosphatase-like"/>
</dbReference>
<evidence type="ECO:0000256" key="3">
    <source>
        <dbReference type="ARBA" id="ARBA00022842"/>
    </source>
</evidence>
<evidence type="ECO:0000256" key="1">
    <source>
        <dbReference type="ARBA" id="ARBA00022723"/>
    </source>
</evidence>
<dbReference type="Gene3D" id="3.40.190.80">
    <property type="match status" value="1"/>
</dbReference>
<dbReference type="PANTHER" id="PTHR20854:SF4">
    <property type="entry name" value="INOSITOL-1-MONOPHOSPHATASE-RELATED"/>
    <property type="match status" value="1"/>
</dbReference>
<feature type="binding site" evidence="4">
    <location>
        <position position="209"/>
    </location>
    <ligand>
        <name>Mg(2+)</name>
        <dbReference type="ChEBI" id="CHEBI:18420"/>
        <label>1</label>
        <note>catalytic</note>
    </ligand>
</feature>
<feature type="binding site" evidence="4">
    <location>
        <position position="95"/>
    </location>
    <ligand>
        <name>Mg(2+)</name>
        <dbReference type="ChEBI" id="CHEBI:18420"/>
        <label>1</label>
        <note>catalytic</note>
    </ligand>
</feature>
<dbReference type="Pfam" id="PF00459">
    <property type="entry name" value="Inositol_P"/>
    <property type="match status" value="1"/>
</dbReference>
<feature type="binding site" evidence="4">
    <location>
        <position position="94"/>
    </location>
    <ligand>
        <name>Mg(2+)</name>
        <dbReference type="ChEBI" id="CHEBI:18420"/>
        <label>1</label>
        <note>catalytic</note>
    </ligand>
</feature>
<name>A0A7C9LW11_9DEIO</name>
<evidence type="ECO:0000256" key="4">
    <source>
        <dbReference type="PIRSR" id="PIRSR600760-2"/>
    </source>
</evidence>
<dbReference type="GO" id="GO:0046854">
    <property type="term" value="P:phosphatidylinositol phosphate biosynthetic process"/>
    <property type="evidence" value="ECO:0007669"/>
    <property type="project" value="InterPro"/>
</dbReference>
<sequence length="353" mass="37223">MTTFSSDLLAPEQKAAERLAREAGALLLSHLRVGLTVEHKTSADDPVTAADREASALITRGLAQAFPDDGLLSEEEADSPERLTRSRVWIIDPIDGTKEFSTGSPDYCVSIGLAVDGEAVLGVVYAPATDELFAGVVGAGVTLNGQPVSPAAAGPEWRVAVSDTEHSRELHAVPLPGMVPSGSIALKLARIAAGQADVTFTMSPRSEWDIAAGHALLRAAGGDLRRRDGRPVRYNQPRPHIEQGLIGGQPGALAWLDGALSAHRLPTAHLGLTPADPAWSLLGAADQEALAEHPGVFMRHAGGEVLALLVMDLPTRRVERAEGDAFHLERLTRDVTRALGTVQPGPEASPPRD</sequence>
<keyword evidence="3 4" id="KW-0460">Magnesium</keyword>
<dbReference type="InterPro" id="IPR020583">
    <property type="entry name" value="Inositol_monoP_metal-BS"/>
</dbReference>
<dbReference type="GO" id="GO:0008934">
    <property type="term" value="F:inositol monophosphate 1-phosphatase activity"/>
    <property type="evidence" value="ECO:0007669"/>
    <property type="project" value="TreeGrafter"/>
</dbReference>
<keyword evidence="2" id="KW-0378">Hydrolase</keyword>
<dbReference type="PROSITE" id="PS00630">
    <property type="entry name" value="IMP_2"/>
    <property type="match status" value="1"/>
</dbReference>
<comment type="caution">
    <text evidence="5">The sequence shown here is derived from an EMBL/GenBank/DDBJ whole genome shotgun (WGS) entry which is preliminary data.</text>
</comment>
<feature type="binding site" evidence="4">
    <location>
        <position position="74"/>
    </location>
    <ligand>
        <name>Mg(2+)</name>
        <dbReference type="ChEBI" id="CHEBI:18420"/>
        <label>1</label>
        <note>catalytic</note>
    </ligand>
</feature>
<dbReference type="AlphaFoldDB" id="A0A7C9LW11"/>
<organism evidence="5 6">
    <name type="scientific">Deinococcus arboris</name>
    <dbReference type="NCBI Taxonomy" id="2682977"/>
    <lineage>
        <taxon>Bacteria</taxon>
        <taxon>Thermotogati</taxon>
        <taxon>Deinococcota</taxon>
        <taxon>Deinococci</taxon>
        <taxon>Deinococcales</taxon>
        <taxon>Deinococcaceae</taxon>
        <taxon>Deinococcus</taxon>
    </lineage>
</organism>
<gene>
    <name evidence="5" type="ORF">GO986_15310</name>
</gene>